<dbReference type="CDD" id="cd16664">
    <property type="entry name" value="RING-Ubox_PUB"/>
    <property type="match status" value="1"/>
</dbReference>
<evidence type="ECO:0000256" key="1">
    <source>
        <dbReference type="ARBA" id="ARBA00000900"/>
    </source>
</evidence>
<dbReference type="InterPro" id="IPR013083">
    <property type="entry name" value="Znf_RING/FYVE/PHD"/>
</dbReference>
<evidence type="ECO:0000256" key="5">
    <source>
        <dbReference type="RuleBase" id="RU369093"/>
    </source>
</evidence>
<dbReference type="InterPro" id="IPR016024">
    <property type="entry name" value="ARM-type_fold"/>
</dbReference>
<dbReference type="SMART" id="SM00504">
    <property type="entry name" value="Ubox"/>
    <property type="match status" value="1"/>
</dbReference>
<evidence type="ECO:0000256" key="4">
    <source>
        <dbReference type="ARBA" id="ARBA00022786"/>
    </source>
</evidence>
<evidence type="ECO:0000256" key="2">
    <source>
        <dbReference type="ARBA" id="ARBA00004906"/>
    </source>
</evidence>
<accession>A0A9N7NKZ8</accession>
<dbReference type="InterPro" id="IPR045210">
    <property type="entry name" value="RING-Ubox_PUB"/>
</dbReference>
<dbReference type="Gene3D" id="3.30.40.10">
    <property type="entry name" value="Zinc/RING finger domain, C3HC4 (zinc finger)"/>
    <property type="match status" value="1"/>
</dbReference>
<dbReference type="Pfam" id="PF04564">
    <property type="entry name" value="U-box"/>
    <property type="match status" value="1"/>
</dbReference>
<sequence>MRANLEVPHYFQCPISLEMMHDPVTLSTGQTYDRSSIESWVSTGNTTCPVTRIPLPDFTLIPNHTLRRLIQDWCVSNRSPHIPTPKQPADPSLVRTFLARASSASAPYPSRLSALKALRALARDSDRSRSVITAACGARQILLSIAFPDLGSEPSDLNHEALALLSVFALPESDCECLAGDPDRVGYLVSLLFNSSIDVRISSASVIEAVVAGIRSPDLRLRISGAEGVFDGVVGILSCDCPRAVRAGIKALFALCLVKQHRHRAVAAGAVATLVDRLAELERCDAERALATAELLCRIPAGCEAFGEHELTVPLLVKMILKVSERATEYAAGALLSLCLTSEAARREAAAAGVLTQLLLVVQSGCTERAKRKAQMLLKLLRDSWSRDSTVAKHDAALLGNDVVLF</sequence>
<keyword evidence="4 5" id="KW-0833">Ubl conjugation pathway</keyword>
<dbReference type="EMBL" id="CACSLK010027831">
    <property type="protein sequence ID" value="CAA0830936.1"/>
    <property type="molecule type" value="Genomic_DNA"/>
</dbReference>
<dbReference type="GO" id="GO:0061630">
    <property type="term" value="F:ubiquitin protein ligase activity"/>
    <property type="evidence" value="ECO:0007669"/>
    <property type="project" value="UniProtKB-UniRule"/>
</dbReference>
<dbReference type="Proteomes" id="UP001153555">
    <property type="component" value="Unassembled WGS sequence"/>
</dbReference>
<evidence type="ECO:0000259" key="6">
    <source>
        <dbReference type="PROSITE" id="PS51698"/>
    </source>
</evidence>
<dbReference type="PANTHER" id="PTHR22849:SF112">
    <property type="entry name" value="U-BOX DOMAIN-CONTAINING PROTEIN 26"/>
    <property type="match status" value="1"/>
</dbReference>
<dbReference type="Pfam" id="PF25598">
    <property type="entry name" value="ARM_PUB"/>
    <property type="match status" value="1"/>
</dbReference>
<comment type="catalytic activity">
    <reaction evidence="1 5">
        <text>S-ubiquitinyl-[E2 ubiquitin-conjugating enzyme]-L-cysteine + [acceptor protein]-L-lysine = [E2 ubiquitin-conjugating enzyme]-L-cysteine + N(6)-ubiquitinyl-[acceptor protein]-L-lysine.</text>
        <dbReference type="EC" id="2.3.2.27"/>
    </reaction>
</comment>
<dbReference type="InterPro" id="IPR003613">
    <property type="entry name" value="Ubox_domain"/>
</dbReference>
<dbReference type="InterPro" id="IPR045185">
    <property type="entry name" value="PUB22/23/24-like"/>
</dbReference>
<comment type="pathway">
    <text evidence="2 5">Protein modification; protein ubiquitination.</text>
</comment>
<dbReference type="InterPro" id="IPR058678">
    <property type="entry name" value="ARM_PUB"/>
</dbReference>
<dbReference type="Gene3D" id="1.25.10.10">
    <property type="entry name" value="Leucine-rich Repeat Variant"/>
    <property type="match status" value="2"/>
</dbReference>
<reference evidence="7" key="1">
    <citation type="submission" date="2019-12" db="EMBL/GenBank/DDBJ databases">
        <authorList>
            <person name="Scholes J."/>
        </authorList>
    </citation>
    <scope>NUCLEOTIDE SEQUENCE</scope>
</reference>
<evidence type="ECO:0000313" key="7">
    <source>
        <dbReference type="EMBL" id="CAA0830936.1"/>
    </source>
</evidence>
<name>A0A9N7NKZ8_STRHE</name>
<dbReference type="AlphaFoldDB" id="A0A9N7NKZ8"/>
<dbReference type="FunFam" id="3.30.40.10:FF:000442">
    <property type="entry name" value="RING-type E3 ubiquitin transferase"/>
    <property type="match status" value="1"/>
</dbReference>
<dbReference type="PROSITE" id="PS51698">
    <property type="entry name" value="U_BOX"/>
    <property type="match status" value="1"/>
</dbReference>
<dbReference type="GO" id="GO:0016567">
    <property type="term" value="P:protein ubiquitination"/>
    <property type="evidence" value="ECO:0007669"/>
    <property type="project" value="UniProtKB-UniRule"/>
</dbReference>
<organism evidence="7 8">
    <name type="scientific">Striga hermonthica</name>
    <name type="common">Purple witchweed</name>
    <name type="synonym">Buchnera hermonthica</name>
    <dbReference type="NCBI Taxonomy" id="68872"/>
    <lineage>
        <taxon>Eukaryota</taxon>
        <taxon>Viridiplantae</taxon>
        <taxon>Streptophyta</taxon>
        <taxon>Embryophyta</taxon>
        <taxon>Tracheophyta</taxon>
        <taxon>Spermatophyta</taxon>
        <taxon>Magnoliopsida</taxon>
        <taxon>eudicotyledons</taxon>
        <taxon>Gunneridae</taxon>
        <taxon>Pentapetalae</taxon>
        <taxon>asterids</taxon>
        <taxon>lamiids</taxon>
        <taxon>Lamiales</taxon>
        <taxon>Orobanchaceae</taxon>
        <taxon>Buchnereae</taxon>
        <taxon>Striga</taxon>
    </lineage>
</organism>
<dbReference type="SUPFAM" id="SSF48371">
    <property type="entry name" value="ARM repeat"/>
    <property type="match status" value="1"/>
</dbReference>
<dbReference type="InterPro" id="IPR011989">
    <property type="entry name" value="ARM-like"/>
</dbReference>
<evidence type="ECO:0000313" key="8">
    <source>
        <dbReference type="Proteomes" id="UP001153555"/>
    </source>
</evidence>
<dbReference type="PANTHER" id="PTHR22849">
    <property type="entry name" value="WDSAM1 PROTEIN"/>
    <property type="match status" value="1"/>
</dbReference>
<feature type="domain" description="U-box" evidence="6">
    <location>
        <begin position="6"/>
        <end position="80"/>
    </location>
</feature>
<gene>
    <name evidence="7" type="ORF">SHERM_26319</name>
</gene>
<keyword evidence="8" id="KW-1185">Reference proteome</keyword>
<proteinExistence type="predicted"/>
<dbReference type="SUPFAM" id="SSF57850">
    <property type="entry name" value="RING/U-box"/>
    <property type="match status" value="1"/>
</dbReference>
<dbReference type="OrthoDB" id="10064100at2759"/>
<comment type="function">
    <text evidence="5">Functions as an E3 ubiquitin ligase.</text>
</comment>
<keyword evidence="3 5" id="KW-0808">Transferase</keyword>
<protein>
    <recommendedName>
        <fullName evidence="5 6">U-box domain-containing protein</fullName>
        <ecNumber evidence="5">2.3.2.27</ecNumber>
    </recommendedName>
    <alternativeName>
        <fullName evidence="5">RING-type E3 ubiquitin transferase PUB</fullName>
    </alternativeName>
</protein>
<dbReference type="EC" id="2.3.2.27" evidence="5"/>
<evidence type="ECO:0000256" key="3">
    <source>
        <dbReference type="ARBA" id="ARBA00022679"/>
    </source>
</evidence>
<comment type="caution">
    <text evidence="7">The sequence shown here is derived from an EMBL/GenBank/DDBJ whole genome shotgun (WGS) entry which is preliminary data.</text>
</comment>